<dbReference type="AlphaFoldDB" id="A0A6G0SWC6"/>
<organism evidence="1 2">
    <name type="scientific">Aphis glycines</name>
    <name type="common">Soybean aphid</name>
    <dbReference type="NCBI Taxonomy" id="307491"/>
    <lineage>
        <taxon>Eukaryota</taxon>
        <taxon>Metazoa</taxon>
        <taxon>Ecdysozoa</taxon>
        <taxon>Arthropoda</taxon>
        <taxon>Hexapoda</taxon>
        <taxon>Insecta</taxon>
        <taxon>Pterygota</taxon>
        <taxon>Neoptera</taxon>
        <taxon>Paraneoptera</taxon>
        <taxon>Hemiptera</taxon>
        <taxon>Sternorrhyncha</taxon>
        <taxon>Aphidomorpha</taxon>
        <taxon>Aphidoidea</taxon>
        <taxon>Aphididae</taxon>
        <taxon>Aphidini</taxon>
        <taxon>Aphis</taxon>
        <taxon>Aphis</taxon>
    </lineage>
</organism>
<keyword evidence="2" id="KW-1185">Reference proteome</keyword>
<accession>A0A6G0SWC6</accession>
<evidence type="ECO:0000313" key="1">
    <source>
        <dbReference type="EMBL" id="KAE9522673.1"/>
    </source>
</evidence>
<name>A0A6G0SWC6_APHGL</name>
<dbReference type="OrthoDB" id="6597303at2759"/>
<dbReference type="InterPro" id="IPR022048">
    <property type="entry name" value="Envelope_fusion-like"/>
</dbReference>
<proteinExistence type="predicted"/>
<sequence>MTCKCYEGICKYLLILLFDIDFKVLGQNGWANFTILKMYSRHPSDLQILKTGLQILANRQNGWANFTILKIYSRQPSDLQILKTGLQILANRFEKIATLRWANFTNVAAVPVLCTGSRCVPCQICYNYTILLQILLICPHSTWETSFQNADDEFYKLKSTNDSPGLQYEIVDKAKLCKSSWTMNTYLDLRYLDNSLDINKSMLKSIKAYDKISNITFISVFRLKKQILELGKEIIVLRQLAEHDKRVKRSFESGSSALHWMFGNADADDVRRYDSTINNMEKDQNKMLRIIHDQVSILRSTISNLNDTSTSFYENKILFDFNMKKVETNLNKFSNELSDAKKEMFDIELVYLIENNMFELEMFITRIQRMISNAHINKVDAFVMTPNQILSEIKSIENILPDDLKMPVKFDLENIHQIFKIMSVELHFINDKLIFSMKIPLCIIDNFNLYHILPIYVPINEYGQFLLMTESRMYLLADEMVTNYFQWPNIKNCIVVANIFVCTFNEMIHNGETDPICVTELLKNSLYLKSGCFAFTAKGVLRTEQSLETSLPVTIPIKLSLLNDYCCNISLSYPKPIHLNEIKNLKFNKDAFNRINLQLDQQDKLIISVIMDKTYDFYFKNVKRKSSVENDIELGYRPCASQ</sequence>
<dbReference type="Proteomes" id="UP000475862">
    <property type="component" value="Unassembled WGS sequence"/>
</dbReference>
<gene>
    <name evidence="1" type="ORF">AGLY_016946</name>
</gene>
<dbReference type="Pfam" id="PF12259">
    <property type="entry name" value="Baculo_F"/>
    <property type="match status" value="1"/>
</dbReference>
<evidence type="ECO:0000313" key="2">
    <source>
        <dbReference type="Proteomes" id="UP000475862"/>
    </source>
</evidence>
<feature type="non-terminal residue" evidence="1">
    <location>
        <position position="642"/>
    </location>
</feature>
<comment type="caution">
    <text evidence="1">The sequence shown here is derived from an EMBL/GenBank/DDBJ whole genome shotgun (WGS) entry which is preliminary data.</text>
</comment>
<reference evidence="1 2" key="1">
    <citation type="submission" date="2019-08" db="EMBL/GenBank/DDBJ databases">
        <title>The genome of the soybean aphid Biotype 1, its phylome, world population structure and adaptation to the North American continent.</title>
        <authorList>
            <person name="Giordano R."/>
            <person name="Donthu R.K."/>
            <person name="Hernandez A.G."/>
            <person name="Wright C.L."/>
            <person name="Zimin A.V."/>
        </authorList>
    </citation>
    <scope>NUCLEOTIDE SEQUENCE [LARGE SCALE GENOMIC DNA]</scope>
    <source>
        <tissue evidence="1">Whole aphids</tissue>
    </source>
</reference>
<dbReference type="EMBL" id="VYZN01000824">
    <property type="protein sequence ID" value="KAE9522673.1"/>
    <property type="molecule type" value="Genomic_DNA"/>
</dbReference>
<protein>
    <submittedName>
        <fullName evidence="1">Uncharacterized protein</fullName>
    </submittedName>
</protein>